<dbReference type="InterPro" id="IPR006054">
    <property type="entry name" value="DnaQ"/>
</dbReference>
<evidence type="ECO:0000256" key="4">
    <source>
        <dbReference type="ARBA" id="ARBA00049244"/>
    </source>
</evidence>
<dbReference type="GO" id="GO:0008408">
    <property type="term" value="F:3'-5' exonuclease activity"/>
    <property type="evidence" value="ECO:0007669"/>
    <property type="project" value="TreeGrafter"/>
</dbReference>
<organism evidence="6 7">
    <name type="scientific">Candidatus Deianiraea vastatrix</name>
    <dbReference type="NCBI Taxonomy" id="2163644"/>
    <lineage>
        <taxon>Bacteria</taxon>
        <taxon>Pseudomonadati</taxon>
        <taxon>Pseudomonadota</taxon>
        <taxon>Alphaproteobacteria</taxon>
        <taxon>Rickettsiales</taxon>
        <taxon>Candidatus Deianiraeaceae</taxon>
        <taxon>Candidatus Deianiraea</taxon>
    </lineage>
</organism>
<evidence type="ECO:0000259" key="5">
    <source>
        <dbReference type="SMART" id="SM00479"/>
    </source>
</evidence>
<dbReference type="FunFam" id="3.30.420.10:FF:000045">
    <property type="entry name" value="3'-5' exonuclease DinG"/>
    <property type="match status" value="1"/>
</dbReference>
<dbReference type="GO" id="GO:0003887">
    <property type="term" value="F:DNA-directed DNA polymerase activity"/>
    <property type="evidence" value="ECO:0007669"/>
    <property type="project" value="UniProtKB-EC"/>
</dbReference>
<dbReference type="OrthoDB" id="9804290at2"/>
<evidence type="ECO:0000256" key="1">
    <source>
        <dbReference type="ARBA" id="ARBA00012417"/>
    </source>
</evidence>
<dbReference type="EC" id="2.7.7.7" evidence="1"/>
<gene>
    <name evidence="6" type="ORF">Deia_00592</name>
</gene>
<evidence type="ECO:0000313" key="7">
    <source>
        <dbReference type="Proteomes" id="UP000321934"/>
    </source>
</evidence>
<dbReference type="InterPro" id="IPR036397">
    <property type="entry name" value="RNaseH_sf"/>
</dbReference>
<proteinExistence type="predicted"/>
<dbReference type="NCBIfam" id="TIGR00573">
    <property type="entry name" value="dnaq"/>
    <property type="match status" value="1"/>
</dbReference>
<keyword evidence="7" id="KW-1185">Reference proteome</keyword>
<sequence length="234" mass="26902">MNKYRFVCLDTETTGLRPVDGSRIIEIGMVEINSGIVTGRCYQSYLNCKEKLSDIVKNVTKITDEMLVGKPDFKDIVDDVYKFLNTDSNGNESKAILVIHNAKFDLSFLNFQLQEINRENLKHYQVIDTMEMVRNHMPGSKLSLDVLCEKYGVDLSQRQSGGHGALLDSKLLAEVFIKLVKDGANFEDLLNDQKREIIIKKRENSLQSRSFHLNNEDLERHALLLEKIKTNVYW</sequence>
<comment type="catalytic activity">
    <reaction evidence="4">
        <text>DNA(n) + a 2'-deoxyribonucleoside 5'-triphosphate = DNA(n+1) + diphosphate</text>
        <dbReference type="Rhea" id="RHEA:22508"/>
        <dbReference type="Rhea" id="RHEA-COMP:17339"/>
        <dbReference type="Rhea" id="RHEA-COMP:17340"/>
        <dbReference type="ChEBI" id="CHEBI:33019"/>
        <dbReference type="ChEBI" id="CHEBI:61560"/>
        <dbReference type="ChEBI" id="CHEBI:173112"/>
        <dbReference type="EC" id="2.7.7.7"/>
    </reaction>
</comment>
<dbReference type="SMART" id="SM00479">
    <property type="entry name" value="EXOIII"/>
    <property type="match status" value="1"/>
</dbReference>
<dbReference type="GO" id="GO:0003677">
    <property type="term" value="F:DNA binding"/>
    <property type="evidence" value="ECO:0007669"/>
    <property type="project" value="InterPro"/>
</dbReference>
<feature type="domain" description="Exonuclease" evidence="5">
    <location>
        <begin position="5"/>
        <end position="185"/>
    </location>
</feature>
<name>A0A5B8XEI6_9RICK</name>
<dbReference type="PANTHER" id="PTHR30231:SF41">
    <property type="entry name" value="DNA POLYMERASE III SUBUNIT EPSILON"/>
    <property type="match status" value="1"/>
</dbReference>
<dbReference type="Pfam" id="PF00929">
    <property type="entry name" value="RNase_T"/>
    <property type="match status" value="1"/>
</dbReference>
<dbReference type="Gene3D" id="3.30.420.10">
    <property type="entry name" value="Ribonuclease H-like superfamily/Ribonuclease H"/>
    <property type="match status" value="1"/>
</dbReference>
<dbReference type="InterPro" id="IPR013520">
    <property type="entry name" value="Ribonucl_H"/>
</dbReference>
<reference evidence="6 7" key="1">
    <citation type="journal article" date="2019" name="ISME J.">
        <title>Deianiraea, an extracellular bacterium associated with the ciliate Paramecium, suggests an alternative scenario for the evolution of Rickettsiales.</title>
        <authorList>
            <person name="Castelli M."/>
            <person name="Sabaneyeva E."/>
            <person name="Lanzoni O."/>
            <person name="Lebedeva N."/>
            <person name="Floriano A.M."/>
            <person name="Gaiarsa S."/>
            <person name="Benken K."/>
            <person name="Modeo L."/>
            <person name="Bandi C."/>
            <person name="Potekhin A."/>
            <person name="Sassera D."/>
            <person name="Petroni G."/>
        </authorList>
    </citation>
    <scope>NUCLEOTIDE SEQUENCE [LARGE SCALE GENOMIC DNA]</scope>
    <source>
        <strain evidence="6">CyL4-1</strain>
    </source>
</reference>
<dbReference type="Proteomes" id="UP000321934">
    <property type="component" value="Chromosome"/>
</dbReference>
<dbReference type="SUPFAM" id="SSF53098">
    <property type="entry name" value="Ribonuclease H-like"/>
    <property type="match status" value="1"/>
</dbReference>
<dbReference type="InterPro" id="IPR012337">
    <property type="entry name" value="RNaseH-like_sf"/>
</dbReference>
<dbReference type="RefSeq" id="WP_146820661.1">
    <property type="nucleotide sequence ID" value="NZ_CP029077.1"/>
</dbReference>
<comment type="subunit">
    <text evidence="3">DNA polymerase III contains a core (composed of alpha, epsilon and theta chains) that associates with a tau subunit. This core dimerizes to form the POLIII' complex. PolIII' associates with the gamma complex (composed of gamma, delta, delta', psi and chi chains) and with the beta chain to form the complete DNA polymerase III complex.</text>
</comment>
<dbReference type="PANTHER" id="PTHR30231">
    <property type="entry name" value="DNA POLYMERASE III SUBUNIT EPSILON"/>
    <property type="match status" value="1"/>
</dbReference>
<evidence type="ECO:0000256" key="3">
    <source>
        <dbReference type="ARBA" id="ARBA00026073"/>
    </source>
</evidence>
<evidence type="ECO:0000256" key="2">
    <source>
        <dbReference type="ARBA" id="ARBA00025483"/>
    </source>
</evidence>
<protein>
    <recommendedName>
        <fullName evidence="1">DNA-directed DNA polymerase</fullName>
        <ecNumber evidence="1">2.7.7.7</ecNumber>
    </recommendedName>
</protein>
<evidence type="ECO:0000313" key="6">
    <source>
        <dbReference type="EMBL" id="QED23386.1"/>
    </source>
</evidence>
<dbReference type="EMBL" id="CP029077">
    <property type="protein sequence ID" value="QED23386.1"/>
    <property type="molecule type" value="Genomic_DNA"/>
</dbReference>
<comment type="function">
    <text evidence="2">DNA polymerase III is a complex, multichain enzyme responsible for most of the replicative synthesis in bacteria. The epsilon subunit contain the editing function and is a proofreading 3'-5' exonuclease.</text>
</comment>
<accession>A0A5B8XEI6</accession>
<dbReference type="GO" id="GO:0045004">
    <property type="term" value="P:DNA replication proofreading"/>
    <property type="evidence" value="ECO:0007669"/>
    <property type="project" value="TreeGrafter"/>
</dbReference>
<dbReference type="GO" id="GO:0005829">
    <property type="term" value="C:cytosol"/>
    <property type="evidence" value="ECO:0007669"/>
    <property type="project" value="TreeGrafter"/>
</dbReference>
<dbReference type="AlphaFoldDB" id="A0A5B8XEI6"/>